<dbReference type="EMBL" id="JABSTQ010009773">
    <property type="protein sequence ID" value="KAG0426052.1"/>
    <property type="molecule type" value="Genomic_DNA"/>
</dbReference>
<reference evidence="1 2" key="1">
    <citation type="journal article" date="2020" name="Cell">
        <title>Large-Scale Comparative Analyses of Tick Genomes Elucidate Their Genetic Diversity and Vector Capacities.</title>
        <authorList>
            <consortium name="Tick Genome and Microbiome Consortium (TIGMIC)"/>
            <person name="Jia N."/>
            <person name="Wang J."/>
            <person name="Shi W."/>
            <person name="Du L."/>
            <person name="Sun Y."/>
            <person name="Zhan W."/>
            <person name="Jiang J.F."/>
            <person name="Wang Q."/>
            <person name="Zhang B."/>
            <person name="Ji P."/>
            <person name="Bell-Sakyi L."/>
            <person name="Cui X.M."/>
            <person name="Yuan T.T."/>
            <person name="Jiang B.G."/>
            <person name="Yang W.F."/>
            <person name="Lam T.T."/>
            <person name="Chang Q.C."/>
            <person name="Ding S.J."/>
            <person name="Wang X.J."/>
            <person name="Zhu J.G."/>
            <person name="Ruan X.D."/>
            <person name="Zhao L."/>
            <person name="Wei J.T."/>
            <person name="Ye R.Z."/>
            <person name="Que T.C."/>
            <person name="Du C.H."/>
            <person name="Zhou Y.H."/>
            <person name="Cheng J.X."/>
            <person name="Dai P.F."/>
            <person name="Guo W.B."/>
            <person name="Han X.H."/>
            <person name="Huang E.J."/>
            <person name="Li L.F."/>
            <person name="Wei W."/>
            <person name="Gao Y.C."/>
            <person name="Liu J.Z."/>
            <person name="Shao H.Z."/>
            <person name="Wang X."/>
            <person name="Wang C.C."/>
            <person name="Yang T.C."/>
            <person name="Huo Q.B."/>
            <person name="Li W."/>
            <person name="Chen H.Y."/>
            <person name="Chen S.E."/>
            <person name="Zhou L.G."/>
            <person name="Ni X.B."/>
            <person name="Tian J.H."/>
            <person name="Sheng Y."/>
            <person name="Liu T."/>
            <person name="Pan Y.S."/>
            <person name="Xia L.Y."/>
            <person name="Li J."/>
            <person name="Zhao F."/>
            <person name="Cao W.C."/>
        </authorList>
    </citation>
    <scope>NUCLEOTIDE SEQUENCE [LARGE SCALE GENOMIC DNA]</scope>
    <source>
        <strain evidence="1">Iper-2018</strain>
    </source>
</reference>
<evidence type="ECO:0000313" key="2">
    <source>
        <dbReference type="Proteomes" id="UP000805193"/>
    </source>
</evidence>
<gene>
    <name evidence="1" type="ORF">HPB47_026818</name>
</gene>
<keyword evidence="2" id="KW-1185">Reference proteome</keyword>
<comment type="caution">
    <text evidence="1">The sequence shown here is derived from an EMBL/GenBank/DDBJ whole genome shotgun (WGS) entry which is preliminary data.</text>
</comment>
<organism evidence="1 2">
    <name type="scientific">Ixodes persulcatus</name>
    <name type="common">Taiga tick</name>
    <dbReference type="NCBI Taxonomy" id="34615"/>
    <lineage>
        <taxon>Eukaryota</taxon>
        <taxon>Metazoa</taxon>
        <taxon>Ecdysozoa</taxon>
        <taxon>Arthropoda</taxon>
        <taxon>Chelicerata</taxon>
        <taxon>Arachnida</taxon>
        <taxon>Acari</taxon>
        <taxon>Parasitiformes</taxon>
        <taxon>Ixodida</taxon>
        <taxon>Ixodoidea</taxon>
        <taxon>Ixodidae</taxon>
        <taxon>Ixodinae</taxon>
        <taxon>Ixodes</taxon>
    </lineage>
</organism>
<sequence>MRFQETCLVISSKKDCSAVKPHYPLIKFRKSGARSDQVLAGQTPPTATATATKATSAAAPPSSKPIGSTARGTGIDESQLPARYARKPLSQYEGDYIQCVANKPGFEPDTCGTVPETPASATPSVATSRPLLVDGRDATLNAPVEDLFQALRLDLWGSTLPPSH</sequence>
<proteinExistence type="predicted"/>
<accession>A0AC60PXL2</accession>
<evidence type="ECO:0000313" key="1">
    <source>
        <dbReference type="EMBL" id="KAG0426052.1"/>
    </source>
</evidence>
<name>A0AC60PXL2_IXOPE</name>
<dbReference type="Proteomes" id="UP000805193">
    <property type="component" value="Unassembled WGS sequence"/>
</dbReference>
<protein>
    <submittedName>
        <fullName evidence="1">Uncharacterized protein</fullName>
    </submittedName>
</protein>